<organism evidence="5 6">
    <name type="scientific">Anaerosporobacter mobilis DSM 15930</name>
    <dbReference type="NCBI Taxonomy" id="1120996"/>
    <lineage>
        <taxon>Bacteria</taxon>
        <taxon>Bacillati</taxon>
        <taxon>Bacillota</taxon>
        <taxon>Clostridia</taxon>
        <taxon>Lachnospirales</taxon>
        <taxon>Lachnospiraceae</taxon>
        <taxon>Anaerosporobacter</taxon>
    </lineage>
</organism>
<protein>
    <submittedName>
        <fullName evidence="5">Pectinesterase</fullName>
    </submittedName>
</protein>
<dbReference type="Gene3D" id="2.160.20.10">
    <property type="entry name" value="Single-stranded right-handed beta-helix, Pectin lyase-like"/>
    <property type="match status" value="1"/>
</dbReference>
<evidence type="ECO:0000256" key="2">
    <source>
        <dbReference type="ARBA" id="ARBA00022801"/>
    </source>
</evidence>
<dbReference type="GO" id="GO:0009279">
    <property type="term" value="C:cell outer membrane"/>
    <property type="evidence" value="ECO:0007669"/>
    <property type="project" value="TreeGrafter"/>
</dbReference>
<dbReference type="GO" id="GO:0042545">
    <property type="term" value="P:cell wall modification"/>
    <property type="evidence" value="ECO:0007669"/>
    <property type="project" value="InterPro"/>
</dbReference>
<dbReference type="SUPFAM" id="SSF51126">
    <property type="entry name" value="Pectin lyase-like"/>
    <property type="match status" value="1"/>
</dbReference>
<feature type="domain" description="Pectinesterase catalytic" evidence="4">
    <location>
        <begin position="5"/>
        <end position="303"/>
    </location>
</feature>
<dbReference type="PANTHER" id="PTHR31321:SF57">
    <property type="entry name" value="PECTINESTERASE 53-RELATED"/>
    <property type="match status" value="1"/>
</dbReference>
<dbReference type="EMBL" id="FRCP01000021">
    <property type="protein sequence ID" value="SHM91444.1"/>
    <property type="molecule type" value="Genomic_DNA"/>
</dbReference>
<dbReference type="Proteomes" id="UP000184038">
    <property type="component" value="Unassembled WGS sequence"/>
</dbReference>
<dbReference type="InterPro" id="IPR000070">
    <property type="entry name" value="Pectinesterase_cat"/>
</dbReference>
<dbReference type="PANTHER" id="PTHR31321">
    <property type="entry name" value="ACYL-COA THIOESTER HYDROLASE YBHC-RELATED"/>
    <property type="match status" value="1"/>
</dbReference>
<dbReference type="STRING" id="1120996.SAMN02746066_03894"/>
<accession>A0A1M7MKE0</accession>
<dbReference type="InterPro" id="IPR011050">
    <property type="entry name" value="Pectin_lyase_fold/virulence"/>
</dbReference>
<evidence type="ECO:0000313" key="6">
    <source>
        <dbReference type="Proteomes" id="UP000184038"/>
    </source>
</evidence>
<evidence type="ECO:0000259" key="4">
    <source>
        <dbReference type="Pfam" id="PF01095"/>
    </source>
</evidence>
<evidence type="ECO:0000313" key="5">
    <source>
        <dbReference type="EMBL" id="SHM91444.1"/>
    </source>
</evidence>
<dbReference type="InterPro" id="IPR012334">
    <property type="entry name" value="Pectin_lyas_fold"/>
</dbReference>
<dbReference type="OrthoDB" id="9804686at2"/>
<sequence>MEKELIVAKDGSGDYVDIQSAIDAVPVGNAVPITIRIHEGIYKQVITIREDQSYIKLIGEGIDKTVITYDNYAGLVNEAGEKLGTFKSPTVFVNGSHVTAVGITFENSFFQPGFDKMGRQAVAVSTSGEYNTFIDCSFRGYQDTLYAMEGSCYFLHCYLEGDVDFIFGAARAVFEECQIHSLNRGSMTENGYVSAASTRAREEFGFLFLNCRLTAEEGTAKNSVYLGRPWHPSMRTEPVCSATVFMNCELGAHIRKDGWTKMHEAYPETERFYEYGNTGLGVSVNEQRRQLTDEEAREYTKTKVLGW</sequence>
<dbReference type="AlphaFoldDB" id="A0A1M7MKE0"/>
<keyword evidence="6" id="KW-1185">Reference proteome</keyword>
<dbReference type="GO" id="GO:0030599">
    <property type="term" value="F:pectinesterase activity"/>
    <property type="evidence" value="ECO:0007669"/>
    <property type="project" value="InterPro"/>
</dbReference>
<reference evidence="5 6" key="1">
    <citation type="submission" date="2016-11" db="EMBL/GenBank/DDBJ databases">
        <authorList>
            <person name="Jaros S."/>
            <person name="Januszkiewicz K."/>
            <person name="Wedrychowicz H."/>
        </authorList>
    </citation>
    <scope>NUCLEOTIDE SEQUENCE [LARGE SCALE GENOMIC DNA]</scope>
    <source>
        <strain evidence="5 6">DSM 15930</strain>
    </source>
</reference>
<evidence type="ECO:0000256" key="3">
    <source>
        <dbReference type="ARBA" id="ARBA00023085"/>
    </source>
</evidence>
<keyword evidence="2" id="KW-0378">Hydrolase</keyword>
<gene>
    <name evidence="5" type="ORF">SAMN02746066_03894</name>
</gene>
<comment type="similarity">
    <text evidence="1">Belongs to the pectinesterase family.</text>
</comment>
<dbReference type="RefSeq" id="WP_139241815.1">
    <property type="nucleotide sequence ID" value="NZ_FRCP01000021.1"/>
</dbReference>
<evidence type="ECO:0000256" key="1">
    <source>
        <dbReference type="ARBA" id="ARBA00008891"/>
    </source>
</evidence>
<keyword evidence="3" id="KW-0063">Aspartyl esterase</keyword>
<dbReference type="Pfam" id="PF01095">
    <property type="entry name" value="Pectinesterase"/>
    <property type="match status" value="1"/>
</dbReference>
<name>A0A1M7MKE0_9FIRM</name>
<proteinExistence type="inferred from homology"/>